<reference evidence="1" key="1">
    <citation type="journal article" date="2014" name="Int. J. Syst. Evol. Microbiol.">
        <title>Complete genome sequence of Corynebacterium casei LMG S-19264T (=DSM 44701T), isolated from a smear-ripened cheese.</title>
        <authorList>
            <consortium name="US DOE Joint Genome Institute (JGI-PGF)"/>
            <person name="Walter F."/>
            <person name="Albersmeier A."/>
            <person name="Kalinowski J."/>
            <person name="Ruckert C."/>
        </authorList>
    </citation>
    <scope>NUCLEOTIDE SEQUENCE</scope>
    <source>
        <strain evidence="1">JCM 5016</strain>
    </source>
</reference>
<accession>A0A918QVV1</accession>
<protein>
    <submittedName>
        <fullName evidence="1">Uncharacterized protein</fullName>
    </submittedName>
</protein>
<evidence type="ECO:0000313" key="2">
    <source>
        <dbReference type="Proteomes" id="UP000623010"/>
    </source>
</evidence>
<reference evidence="1" key="2">
    <citation type="submission" date="2020-09" db="EMBL/GenBank/DDBJ databases">
        <authorList>
            <person name="Sun Q."/>
            <person name="Ohkuma M."/>
        </authorList>
    </citation>
    <scope>NUCLEOTIDE SEQUENCE</scope>
    <source>
        <strain evidence="1">JCM 5016</strain>
    </source>
</reference>
<evidence type="ECO:0000313" key="1">
    <source>
        <dbReference type="EMBL" id="GGZ73098.1"/>
    </source>
</evidence>
<dbReference type="AlphaFoldDB" id="A0A918QVV1"/>
<gene>
    <name evidence="1" type="ORF">GCM10010389_08190</name>
</gene>
<dbReference type="RefSeq" id="WP_190055886.1">
    <property type="nucleotide sequence ID" value="NZ_BMWH01000002.1"/>
</dbReference>
<name>A0A918QVV1_9ACTN</name>
<sequence length="56" mass="6312">MPIYLAEYELRADDPAKRDLELVHTRCGDRLCDAEPGDHMEMLFAVLVEHAAACPL</sequence>
<keyword evidence="2" id="KW-1185">Reference proteome</keyword>
<proteinExistence type="predicted"/>
<comment type="caution">
    <text evidence="1">The sequence shown here is derived from an EMBL/GenBank/DDBJ whole genome shotgun (WGS) entry which is preliminary data.</text>
</comment>
<organism evidence="1 2">
    <name type="scientific">Streptomyces echinoruber</name>
    <dbReference type="NCBI Taxonomy" id="68898"/>
    <lineage>
        <taxon>Bacteria</taxon>
        <taxon>Bacillati</taxon>
        <taxon>Actinomycetota</taxon>
        <taxon>Actinomycetes</taxon>
        <taxon>Kitasatosporales</taxon>
        <taxon>Streptomycetaceae</taxon>
        <taxon>Streptomyces</taxon>
    </lineage>
</organism>
<dbReference type="EMBL" id="BMWH01000002">
    <property type="protein sequence ID" value="GGZ73098.1"/>
    <property type="molecule type" value="Genomic_DNA"/>
</dbReference>
<dbReference type="Proteomes" id="UP000623010">
    <property type="component" value="Unassembled WGS sequence"/>
</dbReference>